<protein>
    <recommendedName>
        <fullName evidence="1">Dienelactone hydrolase domain-containing protein</fullName>
    </recommendedName>
</protein>
<evidence type="ECO:0000313" key="3">
    <source>
        <dbReference type="Proteomes" id="UP000630594"/>
    </source>
</evidence>
<dbReference type="PANTHER" id="PTHR46623:SF6">
    <property type="entry name" value="ALPHA_BETA-HYDROLASES SUPERFAMILY PROTEIN"/>
    <property type="match status" value="1"/>
</dbReference>
<dbReference type="InterPro" id="IPR051049">
    <property type="entry name" value="Dienelactone_hydrolase-like"/>
</dbReference>
<dbReference type="InterPro" id="IPR002925">
    <property type="entry name" value="Dienelactn_hydro"/>
</dbReference>
<gene>
    <name evidence="2" type="ORF">GCM10007231_30570</name>
</gene>
<dbReference type="RefSeq" id="WP_202977780.1">
    <property type="nucleotide sequence ID" value="NZ_BMCK01000005.1"/>
</dbReference>
<dbReference type="EMBL" id="BMCK01000005">
    <property type="protein sequence ID" value="GGD28955.1"/>
    <property type="molecule type" value="Genomic_DNA"/>
</dbReference>
<comment type="caution">
    <text evidence="2">The sequence shown here is derived from an EMBL/GenBank/DDBJ whole genome shotgun (WGS) entry which is preliminary data.</text>
</comment>
<reference evidence="3" key="1">
    <citation type="journal article" date="2019" name="Int. J. Syst. Evol. Microbiol.">
        <title>The Global Catalogue of Microorganisms (GCM) 10K type strain sequencing project: providing services to taxonomists for standard genome sequencing and annotation.</title>
        <authorList>
            <consortium name="The Broad Institute Genomics Platform"/>
            <consortium name="The Broad Institute Genome Sequencing Center for Infectious Disease"/>
            <person name="Wu L."/>
            <person name="Ma J."/>
        </authorList>
    </citation>
    <scope>NUCLEOTIDE SEQUENCE [LARGE SCALE GENOMIC DNA]</scope>
    <source>
        <strain evidence="3">CCM 7403</strain>
    </source>
</reference>
<feature type="domain" description="Dienelactone hydrolase" evidence="1">
    <location>
        <begin position="16"/>
        <end position="84"/>
    </location>
</feature>
<dbReference type="SUPFAM" id="SSF53474">
    <property type="entry name" value="alpha/beta-Hydrolases"/>
    <property type="match status" value="1"/>
</dbReference>
<sequence length="98" mass="10949">MGTGSLLEVDTARGRMPAYAAQPSTPPPWPGVVVIHDFTGMSEDLRRHTDWLASEGFLAIAPDLYHWGSRLRCLRTIVRDLGPRRGRTFDDVEAARQC</sequence>
<organism evidence="2 3">
    <name type="scientific">Nocardioides daphniae</name>
    <dbReference type="NCBI Taxonomy" id="402297"/>
    <lineage>
        <taxon>Bacteria</taxon>
        <taxon>Bacillati</taxon>
        <taxon>Actinomycetota</taxon>
        <taxon>Actinomycetes</taxon>
        <taxon>Propionibacteriales</taxon>
        <taxon>Nocardioidaceae</taxon>
        <taxon>Nocardioides</taxon>
    </lineage>
</organism>
<dbReference type="PANTHER" id="PTHR46623">
    <property type="entry name" value="CARBOXYMETHYLENEBUTENOLIDASE-RELATED"/>
    <property type="match status" value="1"/>
</dbReference>
<dbReference type="Pfam" id="PF01738">
    <property type="entry name" value="DLH"/>
    <property type="match status" value="1"/>
</dbReference>
<dbReference type="InterPro" id="IPR029058">
    <property type="entry name" value="AB_hydrolase_fold"/>
</dbReference>
<proteinExistence type="predicted"/>
<dbReference type="Gene3D" id="3.40.50.1820">
    <property type="entry name" value="alpha/beta hydrolase"/>
    <property type="match status" value="1"/>
</dbReference>
<name>A0ABQ1QIK1_9ACTN</name>
<evidence type="ECO:0000259" key="1">
    <source>
        <dbReference type="Pfam" id="PF01738"/>
    </source>
</evidence>
<keyword evidence="3" id="KW-1185">Reference proteome</keyword>
<evidence type="ECO:0000313" key="2">
    <source>
        <dbReference type="EMBL" id="GGD28955.1"/>
    </source>
</evidence>
<accession>A0ABQ1QIK1</accession>
<dbReference type="Proteomes" id="UP000630594">
    <property type="component" value="Unassembled WGS sequence"/>
</dbReference>